<dbReference type="EMBL" id="BRYA01000194">
    <property type="protein sequence ID" value="GMI43517.1"/>
    <property type="molecule type" value="Genomic_DNA"/>
</dbReference>
<organism evidence="2 3">
    <name type="scientific">Triparma columacea</name>
    <dbReference type="NCBI Taxonomy" id="722753"/>
    <lineage>
        <taxon>Eukaryota</taxon>
        <taxon>Sar</taxon>
        <taxon>Stramenopiles</taxon>
        <taxon>Ochrophyta</taxon>
        <taxon>Bolidophyceae</taxon>
        <taxon>Parmales</taxon>
        <taxon>Triparmaceae</taxon>
        <taxon>Triparma</taxon>
    </lineage>
</organism>
<proteinExistence type="predicted"/>
<dbReference type="AlphaFoldDB" id="A0A9W7GEV6"/>
<sequence>MATFTYSQSRKFKTPVPSTGRSRRNTRAGFDQISRRMDLQFDMKEEIRNFQLDQDQDQELYGELYLNESLDEIELNFQDDDDEWEGVEVDDGSECSFEFCEEVREDDDGGSRSFKDVLLRGLGSSDDFKNVVPPSTSLTVYKGREREVTLVENAEPGSWKSVADFGSSSGQWVQSKEAGARSRTLFEKEKKESRAARLAAKNGGSF</sequence>
<protein>
    <submittedName>
        <fullName evidence="2">Uncharacterized protein</fullName>
    </submittedName>
</protein>
<name>A0A9W7GEV6_9STRA</name>
<keyword evidence="3" id="KW-1185">Reference proteome</keyword>
<dbReference type="Proteomes" id="UP001165065">
    <property type="component" value="Unassembled WGS sequence"/>
</dbReference>
<reference evidence="3" key="1">
    <citation type="journal article" date="2023" name="Commun. Biol.">
        <title>Genome analysis of Parmales, the sister group of diatoms, reveals the evolutionary specialization of diatoms from phago-mixotrophs to photoautotrophs.</title>
        <authorList>
            <person name="Ban H."/>
            <person name="Sato S."/>
            <person name="Yoshikawa S."/>
            <person name="Yamada K."/>
            <person name="Nakamura Y."/>
            <person name="Ichinomiya M."/>
            <person name="Sato N."/>
            <person name="Blanc-Mathieu R."/>
            <person name="Endo H."/>
            <person name="Kuwata A."/>
            <person name="Ogata H."/>
        </authorList>
    </citation>
    <scope>NUCLEOTIDE SEQUENCE [LARGE SCALE GENOMIC DNA]</scope>
</reference>
<evidence type="ECO:0000313" key="3">
    <source>
        <dbReference type="Proteomes" id="UP001165065"/>
    </source>
</evidence>
<accession>A0A9W7GEV6</accession>
<gene>
    <name evidence="2" type="ORF">TrCOL_g492</name>
</gene>
<evidence type="ECO:0000256" key="1">
    <source>
        <dbReference type="SAM" id="MobiDB-lite"/>
    </source>
</evidence>
<feature type="region of interest" description="Disordered" evidence="1">
    <location>
        <begin position="1"/>
        <end position="29"/>
    </location>
</feature>
<comment type="caution">
    <text evidence="2">The sequence shown here is derived from an EMBL/GenBank/DDBJ whole genome shotgun (WGS) entry which is preliminary data.</text>
</comment>
<evidence type="ECO:0000313" key="2">
    <source>
        <dbReference type="EMBL" id="GMI43517.1"/>
    </source>
</evidence>